<dbReference type="GeneTree" id="ENSGT00940000156249"/>
<dbReference type="SUPFAM" id="SSF49265">
    <property type="entry name" value="Fibronectin type III"/>
    <property type="match status" value="2"/>
</dbReference>
<evidence type="ECO:0000259" key="6">
    <source>
        <dbReference type="PROSITE" id="PS50853"/>
    </source>
</evidence>
<dbReference type="PROSITE" id="PS50835">
    <property type="entry name" value="IG_LIKE"/>
    <property type="match status" value="1"/>
</dbReference>
<evidence type="ECO:0000313" key="7">
    <source>
        <dbReference type="Ensembl" id="ENSEBUP00000003287.1"/>
    </source>
</evidence>
<feature type="domain" description="Ig-like" evidence="5">
    <location>
        <begin position="180"/>
        <end position="266"/>
    </location>
</feature>
<dbReference type="GO" id="GO:0016020">
    <property type="term" value="C:membrane"/>
    <property type="evidence" value="ECO:0007669"/>
    <property type="project" value="InterPro"/>
</dbReference>
<organism evidence="7 8">
    <name type="scientific">Eptatretus burgeri</name>
    <name type="common">Inshore hagfish</name>
    <dbReference type="NCBI Taxonomy" id="7764"/>
    <lineage>
        <taxon>Eukaryota</taxon>
        <taxon>Metazoa</taxon>
        <taxon>Chordata</taxon>
        <taxon>Craniata</taxon>
        <taxon>Vertebrata</taxon>
        <taxon>Cyclostomata</taxon>
        <taxon>Myxini</taxon>
        <taxon>Myxiniformes</taxon>
        <taxon>Myxinidae</taxon>
        <taxon>Eptatretinae</taxon>
        <taxon>Eptatretus</taxon>
    </lineage>
</organism>
<feature type="domain" description="Fibronectin type-III" evidence="6">
    <location>
        <begin position="477"/>
        <end position="581"/>
    </location>
</feature>
<keyword evidence="8" id="KW-1185">Reference proteome</keyword>
<evidence type="ECO:0000256" key="1">
    <source>
        <dbReference type="ARBA" id="ARBA00022737"/>
    </source>
</evidence>
<dbReference type="SUPFAM" id="SSF48726">
    <property type="entry name" value="Immunoglobulin"/>
    <property type="match status" value="1"/>
</dbReference>
<dbReference type="PANTHER" id="PTHR24051">
    <property type="entry name" value="SUSHI DOMAIN-CONTAINING PROTEIN 1"/>
    <property type="match status" value="1"/>
</dbReference>
<dbReference type="SMART" id="SM00060">
    <property type="entry name" value="FN3"/>
    <property type="match status" value="3"/>
</dbReference>
<sequence length="621" mass="67246">MWRCSAFAGECVIGDASKICGLIQESDDDFDWNEVTAESVGSYPGLVPSNGPSLMLAPVGGHQPGATAQLALPPMMENDTHCITFAYQLAMRSAALVAPGYQPSLAALRVYVPQNGAGLGRPVWDAWQPGSEAWTRAEVSVSTFWPSSYKVVFEAVATGQHSFTAITDVEIFGHPCSGVPNLMLVPKTEVNAGQNATLQCITMGRSGSPDKIWIQRKNGADLTDAVETPNRYTFTLPTHKKSDSGHLRCIAHSAKGISISSFANLSVREPPTPVAPPLLMRVGPTSLWLDLNAKSITGEGPIIRREVLWRLAEAPDVEVYPAHSNTYKLWHLEPDTVYGIRVRLSRPNVGGTGLPGPPLITRTKCAEPKHGPKNLRILVVHSRELVLSWDPLGYNVTRCYSYNVTVCYHVTGKNGVVVEEQKNVTEQCQDAGRAARKFLLLGLPPFSNLSLQAILATSEGRKASNRLLSPTDEDLPGPVNSHKVQGTATEETIFLQWGEPEEPNGALTLYEVTYNAVHSEDTNFKLSEGQGNVLKAANETQHTFRQLYPATTYAFTIRASTSKGFGPSVTTYYSTQISAPTIPHYGADALIDCTDTTATVLLKPALARGAPIRVMIPTSAN</sequence>
<reference evidence="7" key="2">
    <citation type="submission" date="2025-09" db="UniProtKB">
        <authorList>
            <consortium name="Ensembl"/>
        </authorList>
    </citation>
    <scope>IDENTIFICATION</scope>
</reference>
<keyword evidence="3" id="KW-0393">Immunoglobulin domain</keyword>
<dbReference type="Proteomes" id="UP000694388">
    <property type="component" value="Unplaced"/>
</dbReference>
<dbReference type="Ensembl" id="ENSEBUT00000003654.1">
    <property type="protein sequence ID" value="ENSEBUP00000003287.1"/>
    <property type="gene ID" value="ENSEBUG00000002264.1"/>
</dbReference>
<dbReference type="Gene3D" id="2.60.40.10">
    <property type="entry name" value="Immunoglobulins"/>
    <property type="match status" value="4"/>
</dbReference>
<dbReference type="InterPro" id="IPR013783">
    <property type="entry name" value="Ig-like_fold"/>
</dbReference>
<dbReference type="SMART" id="SM00137">
    <property type="entry name" value="MAM"/>
    <property type="match status" value="1"/>
</dbReference>
<dbReference type="PROSITE" id="PS50060">
    <property type="entry name" value="MAM_2"/>
    <property type="match status" value="1"/>
</dbReference>
<dbReference type="InterPro" id="IPR007110">
    <property type="entry name" value="Ig-like_dom"/>
</dbReference>
<dbReference type="InterPro" id="IPR036179">
    <property type="entry name" value="Ig-like_dom_sf"/>
</dbReference>
<dbReference type="FunFam" id="2.60.40.10:FF:000019">
    <property type="entry name" value="receptor-type tyrosine-protein phosphatase kappa isoform X2"/>
    <property type="match status" value="1"/>
</dbReference>
<dbReference type="InterPro" id="IPR003961">
    <property type="entry name" value="FN3_dom"/>
</dbReference>
<evidence type="ECO:0000256" key="2">
    <source>
        <dbReference type="ARBA" id="ARBA00023157"/>
    </source>
</evidence>
<dbReference type="InterPro" id="IPR003599">
    <property type="entry name" value="Ig_sub"/>
</dbReference>
<dbReference type="InterPro" id="IPR051622">
    <property type="entry name" value="R-tyr_protein_phosphatases"/>
</dbReference>
<dbReference type="SUPFAM" id="SSF49899">
    <property type="entry name" value="Concanavalin A-like lectins/glucanases"/>
    <property type="match status" value="1"/>
</dbReference>
<dbReference type="Gene3D" id="2.60.120.200">
    <property type="match status" value="1"/>
</dbReference>
<proteinExistence type="predicted"/>
<dbReference type="PROSITE" id="PS50853">
    <property type="entry name" value="FN3"/>
    <property type="match status" value="2"/>
</dbReference>
<protein>
    <submittedName>
        <fullName evidence="7">Uncharacterized protein</fullName>
    </submittedName>
</protein>
<dbReference type="FunFam" id="2.60.40.10:FF:000009">
    <property type="entry name" value="receptor-type tyrosine-protein phosphatase U isoform X1"/>
    <property type="match status" value="1"/>
</dbReference>
<dbReference type="InterPro" id="IPR036116">
    <property type="entry name" value="FN3_sf"/>
</dbReference>
<accession>A0A8C4N9C9</accession>
<evidence type="ECO:0000313" key="8">
    <source>
        <dbReference type="Proteomes" id="UP000694388"/>
    </source>
</evidence>
<evidence type="ECO:0000256" key="3">
    <source>
        <dbReference type="ARBA" id="ARBA00023319"/>
    </source>
</evidence>
<dbReference type="InterPro" id="IPR013320">
    <property type="entry name" value="ConA-like_dom_sf"/>
</dbReference>
<keyword evidence="1" id="KW-0677">Repeat</keyword>
<evidence type="ECO:0000259" key="5">
    <source>
        <dbReference type="PROSITE" id="PS50835"/>
    </source>
</evidence>
<feature type="domain" description="MAM" evidence="4">
    <location>
        <begin position="9"/>
        <end position="178"/>
    </location>
</feature>
<reference evidence="7" key="1">
    <citation type="submission" date="2025-08" db="UniProtKB">
        <authorList>
            <consortium name="Ensembl"/>
        </authorList>
    </citation>
    <scope>IDENTIFICATION</scope>
</reference>
<dbReference type="PANTHER" id="PTHR24051:SF13">
    <property type="entry name" value="TYROSINE-PROTEIN KINASE RECEPTOR TIE-2-LIKE"/>
    <property type="match status" value="1"/>
</dbReference>
<dbReference type="AlphaFoldDB" id="A0A8C4N9C9"/>
<feature type="domain" description="Fibronectin type-III" evidence="6">
    <location>
        <begin position="270"/>
        <end position="368"/>
    </location>
</feature>
<name>A0A8C4N9C9_EPTBU</name>
<evidence type="ECO:0000259" key="4">
    <source>
        <dbReference type="PROSITE" id="PS50060"/>
    </source>
</evidence>
<dbReference type="CDD" id="cd00063">
    <property type="entry name" value="FN3"/>
    <property type="match status" value="2"/>
</dbReference>
<dbReference type="InterPro" id="IPR000998">
    <property type="entry name" value="MAM_dom"/>
</dbReference>
<dbReference type="CDD" id="cd06263">
    <property type="entry name" value="MAM"/>
    <property type="match status" value="1"/>
</dbReference>
<dbReference type="Pfam" id="PF00629">
    <property type="entry name" value="MAM"/>
    <property type="match status" value="1"/>
</dbReference>
<dbReference type="SMART" id="SM00409">
    <property type="entry name" value="IG"/>
    <property type="match status" value="1"/>
</dbReference>
<keyword evidence="2" id="KW-1015">Disulfide bond</keyword>
<dbReference type="Pfam" id="PF00041">
    <property type="entry name" value="fn3"/>
    <property type="match status" value="1"/>
</dbReference>